<dbReference type="Proteomes" id="UP000004095">
    <property type="component" value="Unassembled WGS sequence"/>
</dbReference>
<evidence type="ECO:0000313" key="1">
    <source>
        <dbReference type="EMBL" id="EAY25862.1"/>
    </source>
</evidence>
<accession>A1ZUV8</accession>
<organism evidence="1 2">
    <name type="scientific">Microscilla marina ATCC 23134</name>
    <dbReference type="NCBI Taxonomy" id="313606"/>
    <lineage>
        <taxon>Bacteria</taxon>
        <taxon>Pseudomonadati</taxon>
        <taxon>Bacteroidota</taxon>
        <taxon>Cytophagia</taxon>
        <taxon>Cytophagales</taxon>
        <taxon>Microscillaceae</taxon>
        <taxon>Microscilla</taxon>
    </lineage>
</organism>
<keyword evidence="2" id="KW-1185">Reference proteome</keyword>
<sequence length="39" mass="4218">MNRTQQSKCMGGQTSKQTTTPITVGKITTNATATEYIIL</sequence>
<dbReference type="EMBL" id="AAWS01000042">
    <property type="protein sequence ID" value="EAY25862.1"/>
    <property type="molecule type" value="Genomic_DNA"/>
</dbReference>
<comment type="caution">
    <text evidence="1">The sequence shown here is derived from an EMBL/GenBank/DDBJ whole genome shotgun (WGS) entry which is preliminary data.</text>
</comment>
<protein>
    <submittedName>
        <fullName evidence="1">Uncharacterized protein</fullName>
    </submittedName>
</protein>
<dbReference type="AlphaFoldDB" id="A1ZUV8"/>
<proteinExistence type="predicted"/>
<reference evidence="1 2" key="1">
    <citation type="submission" date="2007-01" db="EMBL/GenBank/DDBJ databases">
        <authorList>
            <person name="Haygood M."/>
            <person name="Podell S."/>
            <person name="Anderson C."/>
            <person name="Hopkinson B."/>
            <person name="Roe K."/>
            <person name="Barbeau K."/>
            <person name="Gaasterland T."/>
            <person name="Ferriera S."/>
            <person name="Johnson J."/>
            <person name="Kravitz S."/>
            <person name="Beeson K."/>
            <person name="Sutton G."/>
            <person name="Rogers Y.-H."/>
            <person name="Friedman R."/>
            <person name="Frazier M."/>
            <person name="Venter J.C."/>
        </authorList>
    </citation>
    <scope>NUCLEOTIDE SEQUENCE [LARGE SCALE GENOMIC DNA]</scope>
    <source>
        <strain evidence="1 2">ATCC 23134</strain>
    </source>
</reference>
<gene>
    <name evidence="1" type="ORF">M23134_07674</name>
</gene>
<evidence type="ECO:0000313" key="2">
    <source>
        <dbReference type="Proteomes" id="UP000004095"/>
    </source>
</evidence>
<name>A1ZUV8_MICM2</name>